<keyword evidence="2" id="KW-0812">Transmembrane</keyword>
<dbReference type="Pfam" id="PF13455">
    <property type="entry name" value="MUG113"/>
    <property type="match status" value="1"/>
</dbReference>
<keyword evidence="2" id="KW-0472">Membrane</keyword>
<protein>
    <recommendedName>
        <fullName evidence="3">Bacteriophage T5 Orf172 DNA-binding domain-containing protein</fullName>
    </recommendedName>
</protein>
<evidence type="ECO:0000259" key="3">
    <source>
        <dbReference type="SMART" id="SM00974"/>
    </source>
</evidence>
<reference evidence="4 5" key="1">
    <citation type="submission" date="2016-10" db="EMBL/GenBank/DDBJ databases">
        <title>Comparative genomics uncovers the prolific and rare metabolic potential of the cyanobacterial genus Moorea.</title>
        <authorList>
            <person name="Leao T."/>
            <person name="Castelao G."/>
            <person name="Korobeynikov A."/>
            <person name="Monroe E.A."/>
            <person name="Podell S."/>
            <person name="Glukhov E."/>
            <person name="Allen E."/>
            <person name="Gerwick W.H."/>
            <person name="Gerwick L."/>
        </authorList>
    </citation>
    <scope>NUCLEOTIDE SEQUENCE [LARGE SCALE GENOMIC DNA]</scope>
    <source>
        <strain evidence="4 5">PNG5-198</strain>
    </source>
</reference>
<gene>
    <name evidence="4" type="ORF">BJP37_27325</name>
</gene>
<dbReference type="SMART" id="SM00974">
    <property type="entry name" value="T5orf172"/>
    <property type="match status" value="1"/>
</dbReference>
<evidence type="ECO:0000256" key="1">
    <source>
        <dbReference type="SAM" id="MobiDB-lite"/>
    </source>
</evidence>
<dbReference type="InterPro" id="IPR018306">
    <property type="entry name" value="Phage_T5_Orf172_DNA-bd"/>
</dbReference>
<proteinExistence type="predicted"/>
<feature type="compositionally biased region" description="Basic and acidic residues" evidence="1">
    <location>
        <begin position="102"/>
        <end position="121"/>
    </location>
</feature>
<feature type="transmembrane region" description="Helical" evidence="2">
    <location>
        <begin position="151"/>
        <end position="175"/>
    </location>
</feature>
<dbReference type="Proteomes" id="UP000186657">
    <property type="component" value="Unassembled WGS sequence"/>
</dbReference>
<evidence type="ECO:0000256" key="2">
    <source>
        <dbReference type="SAM" id="Phobius"/>
    </source>
</evidence>
<comment type="caution">
    <text evidence="4">The sequence shown here is derived from an EMBL/GenBank/DDBJ whole genome shotgun (WGS) entry which is preliminary data.</text>
</comment>
<keyword evidence="2" id="KW-1133">Transmembrane helix</keyword>
<dbReference type="AlphaFoldDB" id="A0A1U7N8A3"/>
<organism evidence="4 5">
    <name type="scientific">Moorena bouillonii PNG</name>
    <dbReference type="NCBI Taxonomy" id="568701"/>
    <lineage>
        <taxon>Bacteria</taxon>
        <taxon>Bacillati</taxon>
        <taxon>Cyanobacteriota</taxon>
        <taxon>Cyanophyceae</taxon>
        <taxon>Coleofasciculales</taxon>
        <taxon>Coleofasciculaceae</taxon>
        <taxon>Moorena</taxon>
    </lineage>
</organism>
<sequence length="193" mass="21982">MPYVYLIAKINPSSGHFTGAFKIGKTKRSPEIRLKELQTGNDFPLTIEYVIETSRPSEVESKLHAILRSHASTAGGGTEWFYFSNDVELSRVKRLMYKHSDNYRVPEPEPRPPRPRPEEKPYVPSRRRSNPIDLTDPSSIFLMILADPVSALFMMLLSVAVITILSLGLVNLLMVDSYQQLPLERTPQRSLIR</sequence>
<evidence type="ECO:0000313" key="5">
    <source>
        <dbReference type="Proteomes" id="UP000186657"/>
    </source>
</evidence>
<evidence type="ECO:0000313" key="4">
    <source>
        <dbReference type="EMBL" id="OLT62179.1"/>
    </source>
</evidence>
<dbReference type="EMBL" id="MKZS01000001">
    <property type="protein sequence ID" value="OLT62179.1"/>
    <property type="molecule type" value="Genomic_DNA"/>
</dbReference>
<feature type="domain" description="Bacteriophage T5 Orf172 DNA-binding" evidence="3">
    <location>
        <begin position="15"/>
        <end position="95"/>
    </location>
</feature>
<name>A0A1U7N8A3_9CYAN</name>
<keyword evidence="5" id="KW-1185">Reference proteome</keyword>
<dbReference type="RefSeq" id="WP_075903928.1">
    <property type="nucleotide sequence ID" value="NZ_MKZS01000001.1"/>
</dbReference>
<accession>A0A1U7N8A3</accession>
<feature type="region of interest" description="Disordered" evidence="1">
    <location>
        <begin position="102"/>
        <end position="131"/>
    </location>
</feature>